<proteinExistence type="predicted"/>
<protein>
    <submittedName>
        <fullName evidence="2">Uncharacterized protein</fullName>
    </submittedName>
</protein>
<organism evidence="2 3">
    <name type="scientific">Haloferax gibbonsii</name>
    <dbReference type="NCBI Taxonomy" id="35746"/>
    <lineage>
        <taxon>Archaea</taxon>
        <taxon>Methanobacteriati</taxon>
        <taxon>Methanobacteriota</taxon>
        <taxon>Stenosarchaea group</taxon>
        <taxon>Halobacteria</taxon>
        <taxon>Halobacteriales</taxon>
        <taxon>Haloferacaceae</taxon>
        <taxon>Haloferax</taxon>
    </lineage>
</organism>
<accession>A0A871BC79</accession>
<evidence type="ECO:0000313" key="2">
    <source>
        <dbReference type="EMBL" id="QOS10416.1"/>
    </source>
</evidence>
<dbReference type="AlphaFoldDB" id="A0A871BC79"/>
<evidence type="ECO:0000256" key="1">
    <source>
        <dbReference type="SAM" id="MobiDB-lite"/>
    </source>
</evidence>
<evidence type="ECO:0000313" key="3">
    <source>
        <dbReference type="Proteomes" id="UP000663064"/>
    </source>
</evidence>
<dbReference type="Proteomes" id="UP000663064">
    <property type="component" value="Chromosome"/>
</dbReference>
<feature type="region of interest" description="Disordered" evidence="1">
    <location>
        <begin position="1"/>
        <end position="45"/>
    </location>
</feature>
<dbReference type="EMBL" id="CP063205">
    <property type="protein sequence ID" value="QOS10416.1"/>
    <property type="molecule type" value="Genomic_DNA"/>
</dbReference>
<name>A0A871BC79_HALGI</name>
<sequence length="45" mass="5145">MNAKNETSDGRTAYDNRNEDEPIETEREASSFVTRNTGEYSGVFR</sequence>
<reference evidence="2" key="1">
    <citation type="journal article" date="2021" name="Front. Microbiol.">
        <title>Cellular and Genomic Properties of Haloferax gibbonsii LR2-5, the Host of Euryarchaeal Virus HFTV1.</title>
        <authorList>
            <person name="Tittes C."/>
            <person name="Schwarzer S."/>
            <person name="Pfeiffer F."/>
            <person name="Dyall-Smith M."/>
            <person name="Rodriguez-Franco M."/>
            <person name="Oksanen H.M."/>
            <person name="Quax T.E.F."/>
        </authorList>
    </citation>
    <scope>NUCLEOTIDE SEQUENCE</scope>
    <source>
        <strain evidence="2">LR2-5</strain>
    </source>
</reference>
<feature type="compositionally biased region" description="Basic and acidic residues" evidence="1">
    <location>
        <begin position="1"/>
        <end position="29"/>
    </location>
</feature>
<gene>
    <name evidence="2" type="ORF">HfgLR_01310</name>
</gene>